<sequence>MKKLALPIFVIGVAISAFHWIGICVAGFGLSFYGRSIKTKLAFGAVGGLVVWLAFVMYLSSAGIYDKAVQTGTLFNLSIFFAVILGAVSGLASSFELEY</sequence>
<proteinExistence type="predicted"/>
<dbReference type="GeneID" id="24804181"/>
<gene>
    <name evidence="2" type="ORF">GAH_01613</name>
</gene>
<dbReference type="STRING" id="113653.GAH_01613"/>
<organism evidence="2 3">
    <name type="scientific">Geoglobus ahangari</name>
    <dbReference type="NCBI Taxonomy" id="113653"/>
    <lineage>
        <taxon>Archaea</taxon>
        <taxon>Methanobacteriati</taxon>
        <taxon>Methanobacteriota</taxon>
        <taxon>Archaeoglobi</taxon>
        <taxon>Archaeoglobales</taxon>
        <taxon>Archaeoglobaceae</taxon>
        <taxon>Geoglobus</taxon>
    </lineage>
</organism>
<reference evidence="2 3" key="1">
    <citation type="submission" date="2015-04" db="EMBL/GenBank/DDBJ databases">
        <title>The complete genome sequence of the hyperthermophilic, obligate iron-reducing archaeon Geoglobus ahangari strain 234T.</title>
        <authorList>
            <person name="Manzella M.P."/>
            <person name="Holmes D.E."/>
            <person name="Rocheleau J.M."/>
            <person name="Chung A."/>
            <person name="Reguera G."/>
            <person name="Kashefi K."/>
        </authorList>
    </citation>
    <scope>NUCLEOTIDE SEQUENCE [LARGE SCALE GENOMIC DNA]</scope>
    <source>
        <strain evidence="2 3">234</strain>
    </source>
</reference>
<protein>
    <submittedName>
        <fullName evidence="2">Uncharacterized protein</fullName>
    </submittedName>
</protein>
<evidence type="ECO:0000313" key="2">
    <source>
        <dbReference type="EMBL" id="AKG91100.1"/>
    </source>
</evidence>
<dbReference type="Proteomes" id="UP000034723">
    <property type="component" value="Chromosome"/>
</dbReference>
<keyword evidence="1" id="KW-1133">Transmembrane helix</keyword>
<feature type="transmembrane region" description="Helical" evidence="1">
    <location>
        <begin position="6"/>
        <end position="29"/>
    </location>
</feature>
<keyword evidence="3" id="KW-1185">Reference proteome</keyword>
<dbReference type="KEGG" id="gah:GAH_01613"/>
<feature type="transmembrane region" description="Helical" evidence="1">
    <location>
        <begin position="41"/>
        <end position="61"/>
    </location>
</feature>
<keyword evidence="1" id="KW-0812">Transmembrane</keyword>
<dbReference type="EMBL" id="CP011267">
    <property type="protein sequence ID" value="AKG91100.1"/>
    <property type="molecule type" value="Genomic_DNA"/>
</dbReference>
<dbReference type="HOGENOM" id="CLU_2313678_0_0_2"/>
<name>A0A0F7IGM0_9EURY</name>
<dbReference type="RefSeq" id="WP_048095984.1">
    <property type="nucleotide sequence ID" value="NZ_CP011267.1"/>
</dbReference>
<dbReference type="PATRIC" id="fig|113653.22.peg.1588"/>
<keyword evidence="1" id="KW-0472">Membrane</keyword>
<dbReference type="InParanoid" id="A0A0F7IGM0"/>
<evidence type="ECO:0000256" key="1">
    <source>
        <dbReference type="SAM" id="Phobius"/>
    </source>
</evidence>
<accession>A0A0F7IGM0</accession>
<feature type="transmembrane region" description="Helical" evidence="1">
    <location>
        <begin position="73"/>
        <end position="95"/>
    </location>
</feature>
<evidence type="ECO:0000313" key="3">
    <source>
        <dbReference type="Proteomes" id="UP000034723"/>
    </source>
</evidence>
<dbReference type="AlphaFoldDB" id="A0A0F7IGM0"/>